<dbReference type="AlphaFoldDB" id="A0A432XJG6"/>
<dbReference type="Proteomes" id="UP000287330">
    <property type="component" value="Unassembled WGS sequence"/>
</dbReference>
<dbReference type="NCBIfam" id="TIGR04498">
    <property type="entry name" value="AbiV_defense"/>
    <property type="match status" value="1"/>
</dbReference>
<keyword evidence="2" id="KW-1185">Reference proteome</keyword>
<dbReference type="InterPro" id="IPR030987">
    <property type="entry name" value="AbiV"/>
</dbReference>
<comment type="caution">
    <text evidence="1">The sequence shown here is derived from an EMBL/GenBank/DDBJ whole genome shotgun (WGS) entry which is preliminary data.</text>
</comment>
<organism evidence="1 2">
    <name type="scientific">Idiomarina fontislapidosi</name>
    <dbReference type="NCBI Taxonomy" id="263723"/>
    <lineage>
        <taxon>Bacteria</taxon>
        <taxon>Pseudomonadati</taxon>
        <taxon>Pseudomonadota</taxon>
        <taxon>Gammaproteobacteria</taxon>
        <taxon>Alteromonadales</taxon>
        <taxon>Idiomarinaceae</taxon>
        <taxon>Idiomarina</taxon>
    </lineage>
</organism>
<sequence length="222" mass="25413">MSKGLGQWKNTLKPYQIADGMNAANKNAIRLLEDAESLFALDRFPSALSLAILSIEESGKVSILRELALAKNGDQVKEAWKAYRSHTKKNVMWIFPSLVADGAKKLEDFKEVFNNESEHPQLLDNLKQIGFYTDCLGKSHWSIPAEVIDKENANKMIKIAKIQCKEGNFTAREIELWVKHLKPVWRSSMDVMKTALNNWFEDMKREQLITEHELSFKAFIGE</sequence>
<dbReference type="Pfam" id="PF18728">
    <property type="entry name" value="HEPN_AbiV"/>
    <property type="match status" value="1"/>
</dbReference>
<proteinExistence type="predicted"/>
<evidence type="ECO:0000313" key="1">
    <source>
        <dbReference type="EMBL" id="RUO48914.1"/>
    </source>
</evidence>
<dbReference type="OrthoDB" id="1454114at2"/>
<protein>
    <submittedName>
        <fullName evidence="1">AbiV family abortive infection protein</fullName>
    </submittedName>
</protein>
<evidence type="ECO:0000313" key="2">
    <source>
        <dbReference type="Proteomes" id="UP000287330"/>
    </source>
</evidence>
<dbReference type="EMBL" id="PIPV01000020">
    <property type="protein sequence ID" value="RUO48914.1"/>
    <property type="molecule type" value="Genomic_DNA"/>
</dbReference>
<name>A0A432XJG6_9GAMM</name>
<dbReference type="RefSeq" id="WP_110576436.1">
    <property type="nucleotide sequence ID" value="NZ_PIPV01000020.1"/>
</dbReference>
<gene>
    <name evidence="1" type="ORF">CWE25_13110</name>
</gene>
<accession>A0A432XJG6</accession>
<reference evidence="2" key="1">
    <citation type="journal article" date="2018" name="Front. Microbiol.">
        <title>Genome-Based Analysis Reveals the Taxonomy and Diversity of the Family Idiomarinaceae.</title>
        <authorList>
            <person name="Liu Y."/>
            <person name="Lai Q."/>
            <person name="Shao Z."/>
        </authorList>
    </citation>
    <scope>NUCLEOTIDE SEQUENCE [LARGE SCALE GENOMIC DNA]</scope>
    <source>
        <strain evidence="2">F23</strain>
    </source>
</reference>